<proteinExistence type="predicted"/>
<reference evidence="1 2" key="1">
    <citation type="submission" date="2014-08" db="EMBL/GenBank/DDBJ databases">
        <title>Genome sequence of Tetragenococcus muriaticus.</title>
        <authorList>
            <person name="Chuea-nongthon C."/>
            <person name="Rodtong S."/>
            <person name="Yongsawatdigul J."/>
            <person name="Steele J.L."/>
            <person name="Liu X.-y."/>
            <person name="Speers J."/>
            <person name="Glasner J.D."/>
            <person name="Neeno-Eckwall E.C."/>
        </authorList>
    </citation>
    <scope>NUCLEOTIDE SEQUENCE [LARGE SCALE GENOMIC DNA]</scope>
    <source>
        <strain evidence="1 2">3MR10-3</strain>
    </source>
</reference>
<organism evidence="1 2">
    <name type="scientific">Tetragenococcus muriaticus 3MR10-3</name>
    <dbReference type="NCBI Taxonomy" id="1302648"/>
    <lineage>
        <taxon>Bacteria</taxon>
        <taxon>Bacillati</taxon>
        <taxon>Bacillota</taxon>
        <taxon>Bacilli</taxon>
        <taxon>Lactobacillales</taxon>
        <taxon>Enterococcaceae</taxon>
        <taxon>Tetragenococcus</taxon>
    </lineage>
</organism>
<accession>A0A091C684</accession>
<comment type="caution">
    <text evidence="1">The sequence shown here is derived from an EMBL/GenBank/DDBJ whole genome shotgun (WGS) entry which is preliminary data.</text>
</comment>
<name>A0A091C684_9ENTE</name>
<evidence type="ECO:0000313" key="2">
    <source>
        <dbReference type="Proteomes" id="UP000029381"/>
    </source>
</evidence>
<dbReference type="AlphaFoldDB" id="A0A091C684"/>
<sequence>MDVILLFKYQTKTFTFLSRSVIMKLKLLTGGKYSMTASMRLRFLLLNQ</sequence>
<gene>
    <name evidence="1" type="ORF">TMU3MR103_0923</name>
</gene>
<dbReference type="Proteomes" id="UP000029381">
    <property type="component" value="Unassembled WGS sequence"/>
</dbReference>
<evidence type="ECO:0000313" key="1">
    <source>
        <dbReference type="EMBL" id="KFN91632.1"/>
    </source>
</evidence>
<protein>
    <submittedName>
        <fullName evidence="1">Uncharacterized protein</fullName>
    </submittedName>
</protein>
<keyword evidence="2" id="KW-1185">Reference proteome</keyword>
<dbReference type="PATRIC" id="fig|1302648.3.peg.896"/>
<dbReference type="EMBL" id="JPVT01000083">
    <property type="protein sequence ID" value="KFN91632.1"/>
    <property type="molecule type" value="Genomic_DNA"/>
</dbReference>